<feature type="compositionally biased region" description="Low complexity" evidence="1">
    <location>
        <begin position="64"/>
        <end position="78"/>
    </location>
</feature>
<feature type="compositionally biased region" description="Basic and acidic residues" evidence="1">
    <location>
        <begin position="1"/>
        <end position="12"/>
    </location>
</feature>
<feature type="region of interest" description="Disordered" evidence="1">
    <location>
        <begin position="1"/>
        <end position="99"/>
    </location>
</feature>
<dbReference type="AlphaFoldDB" id="A0AA35PM10"/>
<sequence>MRKSESGSRHPPPEAAAAELSRPSTASERRSRRFPIGSGFSLDRPLPPSRNAPDVTQNCPKDNPSGSELPPSSSEALLTGTPPFSESFAKGPREAAVQN</sequence>
<keyword evidence="3" id="KW-1185">Reference proteome</keyword>
<dbReference type="Proteomes" id="UP001178461">
    <property type="component" value="Chromosome 13"/>
</dbReference>
<accession>A0AA35PM10</accession>
<gene>
    <name evidence="2" type="ORF">PODLI_1B037907</name>
</gene>
<evidence type="ECO:0000313" key="3">
    <source>
        <dbReference type="Proteomes" id="UP001178461"/>
    </source>
</evidence>
<dbReference type="EMBL" id="OX395138">
    <property type="protein sequence ID" value="CAI5790825.1"/>
    <property type="molecule type" value="Genomic_DNA"/>
</dbReference>
<name>A0AA35PM10_9SAUR</name>
<organism evidence="2 3">
    <name type="scientific">Podarcis lilfordi</name>
    <name type="common">Lilford's wall lizard</name>
    <dbReference type="NCBI Taxonomy" id="74358"/>
    <lineage>
        <taxon>Eukaryota</taxon>
        <taxon>Metazoa</taxon>
        <taxon>Chordata</taxon>
        <taxon>Craniata</taxon>
        <taxon>Vertebrata</taxon>
        <taxon>Euteleostomi</taxon>
        <taxon>Lepidosauria</taxon>
        <taxon>Squamata</taxon>
        <taxon>Bifurcata</taxon>
        <taxon>Unidentata</taxon>
        <taxon>Episquamata</taxon>
        <taxon>Laterata</taxon>
        <taxon>Lacertibaenia</taxon>
        <taxon>Lacertidae</taxon>
        <taxon>Podarcis</taxon>
    </lineage>
</organism>
<evidence type="ECO:0000313" key="2">
    <source>
        <dbReference type="EMBL" id="CAI5790825.1"/>
    </source>
</evidence>
<protein>
    <submittedName>
        <fullName evidence="2">Uncharacterized protein</fullName>
    </submittedName>
</protein>
<reference evidence="2" key="1">
    <citation type="submission" date="2022-12" db="EMBL/GenBank/DDBJ databases">
        <authorList>
            <person name="Alioto T."/>
            <person name="Alioto T."/>
            <person name="Gomez Garrido J."/>
        </authorList>
    </citation>
    <scope>NUCLEOTIDE SEQUENCE</scope>
</reference>
<proteinExistence type="predicted"/>
<evidence type="ECO:0000256" key="1">
    <source>
        <dbReference type="SAM" id="MobiDB-lite"/>
    </source>
</evidence>